<evidence type="ECO:0000256" key="4">
    <source>
        <dbReference type="ARBA" id="ARBA00005555"/>
    </source>
</evidence>
<sequence>MESSTSTDRTEADKMDCDEKENQVFKKVIFEPIRIGPVSTLDEMDCKVLQFQNKKLDMKLEEYQRIENELQQRIEQLEKRQSQDTTVLNIVNRYWNHLNDDVKTMLLEFDDECQNVADEIENNEAALAFIKTLTSCNASQMDEKLIKNVETSTTALTKIMQTYDHILHKYDETVTALKSVPADNSSDSRESVEEFDRPVRNKEDGKDRNKAKKRAKYANTWVRESAGHSPGHKTRLLSLQETSDSPDSTELKLNTNHLVTENSLTCDQKANSSQVTVSKMSTSKLQTAAAGLQNTQLSAKIIDFVASPTLSLDQNVGEAEDSGEGAEGYTKNCPQVDDSVRAVVAEIVEKVASQVESSDSRTFDDCHSHRLESNSVEKMEDDVFEDDDSSKMSARRTTDSEDEIKFHVKLSAIKMTNDRMKEKSKICFAALKELKSVCADIGDDNEHLQNIINAFQGEHEKSLSNEQNITEALRFKEHEYEQWKTRINDIEYENEKLKRRKCKIERHLTEAKETLEKIKLRKRRREKNDSSSSVGKKFEELEEELELQKKLASNRSQELELLREKYKNNLGTIEELERRLNALPEEVIEGSAEYKCLQSQYSVLHSDTIQIKDQIEEYHAHTQTLNATFANKMEMTETEDLMTLRKLQTDLLQMQQVNSQLRREYQMLKIEFERNLVANEQTGPLNKEMRHLLVRLQKHNKHLKHEAQRYKRKYKELNAELNLLSKQSYNDSKFKMESEGGSNSDFDDNDYSLEMNYDFLDLGIKEESLDVKKDKLDPDYEETVEPSQNDRSVIAIAIKQESDISSPESPPLLSSHPRHHNNVHAVASSSNICSKLARKRRRDTIQECREVLNRRKKELTDFPDIEDMEDEKLFEDEYVLELRNQLKKAETEQKELKLLLDMYKSVNRDKREKMQLAVVEKKLKNEIEETKAQMRRILDIKRENRKKLADEDALRKIKYLEEQNFLLLRQINIHKQEEEALLSEMEVTNQAFEDMQEQNSRLIQQLREKDDANSKLMAERIKSNLLYKITREEKESLQALISATAKQLDSVTTVLNELEEKEQVYQTAINNVEKEINLRQQSLEYHRKKALEYAHHTSELKLNLEKYLADVKESKEHISEKSISLDSENFKYNRLQEEVTILQRQLQRMKKVDPLEAPDVVLVEQVREYKEMLTCQSCKVRRKDAVLSKCFHVFCWECLRTRYETRQRKCPKCNAAFGANDYHRLFFAS</sequence>
<comment type="similarity">
    <text evidence="4 14">Belongs to the BRE1 family.</text>
</comment>
<evidence type="ECO:0000256" key="1">
    <source>
        <dbReference type="ARBA" id="ARBA00000900"/>
    </source>
</evidence>
<dbReference type="EMBL" id="JBBCAQ010000033">
    <property type="protein sequence ID" value="KAK7582632.1"/>
    <property type="molecule type" value="Genomic_DNA"/>
</dbReference>
<evidence type="ECO:0000256" key="6">
    <source>
        <dbReference type="ARBA" id="ARBA00022723"/>
    </source>
</evidence>
<dbReference type="PROSITE" id="PS50089">
    <property type="entry name" value="ZF_RING_2"/>
    <property type="match status" value="1"/>
</dbReference>
<dbReference type="FunFam" id="3.30.40.10:FF:000040">
    <property type="entry name" value="E3 ubiquitin protein ligase"/>
    <property type="match status" value="1"/>
</dbReference>
<keyword evidence="10 14" id="KW-0156">Chromatin regulator</keyword>
<dbReference type="AlphaFoldDB" id="A0AAN9TDZ4"/>
<evidence type="ECO:0000256" key="8">
    <source>
        <dbReference type="ARBA" id="ARBA00022786"/>
    </source>
</evidence>
<comment type="catalytic activity">
    <reaction evidence="1 14">
        <text>S-ubiquitinyl-[E2 ubiquitin-conjugating enzyme]-L-cysteine + [acceptor protein]-L-lysine = [E2 ubiquitin-conjugating enzyme]-L-cysteine + N(6)-ubiquitinyl-[acceptor protein]-L-lysine.</text>
        <dbReference type="EC" id="2.3.2.27"/>
    </reaction>
</comment>
<comment type="caution">
    <text evidence="18">The sequence shown here is derived from an EMBL/GenBank/DDBJ whole genome shotgun (WGS) entry which is preliminary data.</text>
</comment>
<dbReference type="GO" id="GO:0061630">
    <property type="term" value="F:ubiquitin protein ligase activity"/>
    <property type="evidence" value="ECO:0007669"/>
    <property type="project" value="UniProtKB-EC"/>
</dbReference>
<dbReference type="InterPro" id="IPR001841">
    <property type="entry name" value="Znf_RING"/>
</dbReference>
<dbReference type="SUPFAM" id="SSF57850">
    <property type="entry name" value="RING/U-box"/>
    <property type="match status" value="1"/>
</dbReference>
<feature type="coiled-coil region" evidence="15">
    <location>
        <begin position="985"/>
        <end position="1015"/>
    </location>
</feature>
<dbReference type="Pfam" id="PF00097">
    <property type="entry name" value="zf-C3HC4"/>
    <property type="match status" value="1"/>
</dbReference>
<evidence type="ECO:0000256" key="11">
    <source>
        <dbReference type="ARBA" id="ARBA00023054"/>
    </source>
</evidence>
<dbReference type="GO" id="GO:0005634">
    <property type="term" value="C:nucleus"/>
    <property type="evidence" value="ECO:0007669"/>
    <property type="project" value="UniProtKB-SubCell"/>
</dbReference>
<evidence type="ECO:0000256" key="12">
    <source>
        <dbReference type="ARBA" id="ARBA00023242"/>
    </source>
</evidence>
<keyword evidence="9 14" id="KW-0862">Zinc</keyword>
<keyword evidence="8 14" id="KW-0833">Ubl conjugation pathway</keyword>
<dbReference type="GO" id="GO:0016567">
    <property type="term" value="P:protein ubiquitination"/>
    <property type="evidence" value="ECO:0007669"/>
    <property type="project" value="UniProtKB-UniRule"/>
</dbReference>
<feature type="coiled-coil region" evidence="15">
    <location>
        <begin position="879"/>
        <end position="951"/>
    </location>
</feature>
<reference evidence="18 19" key="1">
    <citation type="submission" date="2024-03" db="EMBL/GenBank/DDBJ databases">
        <title>Adaptation during the transition from Ophiocordyceps entomopathogen to insect associate is accompanied by gene loss and intensified selection.</title>
        <authorList>
            <person name="Ward C.M."/>
            <person name="Onetto C.A."/>
            <person name="Borneman A.R."/>
        </authorList>
    </citation>
    <scope>NUCLEOTIDE SEQUENCE [LARGE SCALE GENOMIC DNA]</scope>
    <source>
        <strain evidence="18">AWRI1</strain>
        <tissue evidence="18">Single Adult Female</tissue>
    </source>
</reference>
<dbReference type="GO" id="GO:0008270">
    <property type="term" value="F:zinc ion binding"/>
    <property type="evidence" value="ECO:0007669"/>
    <property type="project" value="UniProtKB-KW"/>
</dbReference>
<evidence type="ECO:0000256" key="5">
    <source>
        <dbReference type="ARBA" id="ARBA00022679"/>
    </source>
</evidence>
<feature type="coiled-coil region" evidence="15">
    <location>
        <begin position="473"/>
        <end position="579"/>
    </location>
</feature>
<evidence type="ECO:0000259" key="17">
    <source>
        <dbReference type="PROSITE" id="PS50089"/>
    </source>
</evidence>
<protein>
    <recommendedName>
        <fullName evidence="14">E3 ubiquitin protein ligase</fullName>
        <ecNumber evidence="14">2.3.2.27</ecNumber>
    </recommendedName>
</protein>
<name>A0AAN9TDZ4_9HEMI</name>
<keyword evidence="11 14" id="KW-0175">Coiled coil</keyword>
<evidence type="ECO:0000256" key="14">
    <source>
        <dbReference type="RuleBase" id="RU365038"/>
    </source>
</evidence>
<evidence type="ECO:0000313" key="19">
    <source>
        <dbReference type="Proteomes" id="UP001367676"/>
    </source>
</evidence>
<dbReference type="EC" id="2.3.2.27" evidence="14"/>
<dbReference type="PROSITE" id="PS00518">
    <property type="entry name" value="ZF_RING_1"/>
    <property type="match status" value="1"/>
</dbReference>
<feature type="domain" description="RING-type" evidence="17">
    <location>
        <begin position="1175"/>
        <end position="1214"/>
    </location>
</feature>
<keyword evidence="5 14" id="KW-0808">Transferase</keyword>
<keyword evidence="19" id="KW-1185">Reference proteome</keyword>
<dbReference type="Gene3D" id="3.30.40.10">
    <property type="entry name" value="Zinc/RING finger domain, C3HC4 (zinc finger)"/>
    <property type="match status" value="1"/>
</dbReference>
<feature type="compositionally biased region" description="Basic and acidic residues" evidence="16">
    <location>
        <begin position="186"/>
        <end position="208"/>
    </location>
</feature>
<comment type="subcellular location">
    <subcellularLocation>
        <location evidence="2 14">Nucleus</location>
    </subcellularLocation>
</comment>
<evidence type="ECO:0000256" key="10">
    <source>
        <dbReference type="ARBA" id="ARBA00022853"/>
    </source>
</evidence>
<comment type="pathway">
    <text evidence="3 14">Protein modification; protein ubiquitination.</text>
</comment>
<feature type="coiled-coil region" evidence="15">
    <location>
        <begin position="49"/>
        <end position="83"/>
    </location>
</feature>
<dbReference type="GO" id="GO:0033503">
    <property type="term" value="C:HULC complex"/>
    <property type="evidence" value="ECO:0007669"/>
    <property type="project" value="TreeGrafter"/>
</dbReference>
<evidence type="ECO:0000256" key="16">
    <source>
        <dbReference type="SAM" id="MobiDB-lite"/>
    </source>
</evidence>
<feature type="coiled-coil region" evidence="15">
    <location>
        <begin position="1125"/>
        <end position="1152"/>
    </location>
</feature>
<keyword evidence="12 14" id="KW-0539">Nucleus</keyword>
<dbReference type="InterPro" id="IPR018957">
    <property type="entry name" value="Znf_C3HC4_RING-type"/>
</dbReference>
<dbReference type="GO" id="GO:0006325">
    <property type="term" value="P:chromatin organization"/>
    <property type="evidence" value="ECO:0007669"/>
    <property type="project" value="UniProtKB-KW"/>
</dbReference>
<keyword evidence="7 13" id="KW-0863">Zinc-finger</keyword>
<organism evidence="18 19">
    <name type="scientific">Parthenolecanium corni</name>
    <dbReference type="NCBI Taxonomy" id="536013"/>
    <lineage>
        <taxon>Eukaryota</taxon>
        <taxon>Metazoa</taxon>
        <taxon>Ecdysozoa</taxon>
        <taxon>Arthropoda</taxon>
        <taxon>Hexapoda</taxon>
        <taxon>Insecta</taxon>
        <taxon>Pterygota</taxon>
        <taxon>Neoptera</taxon>
        <taxon>Paraneoptera</taxon>
        <taxon>Hemiptera</taxon>
        <taxon>Sternorrhyncha</taxon>
        <taxon>Coccoidea</taxon>
        <taxon>Coccidae</taxon>
        <taxon>Parthenolecanium</taxon>
    </lineage>
</organism>
<evidence type="ECO:0000256" key="7">
    <source>
        <dbReference type="ARBA" id="ARBA00022771"/>
    </source>
</evidence>
<evidence type="ECO:0000256" key="9">
    <source>
        <dbReference type="ARBA" id="ARBA00022833"/>
    </source>
</evidence>
<evidence type="ECO:0000256" key="15">
    <source>
        <dbReference type="SAM" id="Coils"/>
    </source>
</evidence>
<dbReference type="PANTHER" id="PTHR23163">
    <property type="entry name" value="RING FINGER PROTEIN-RELATED"/>
    <property type="match status" value="1"/>
</dbReference>
<evidence type="ECO:0000256" key="3">
    <source>
        <dbReference type="ARBA" id="ARBA00004906"/>
    </source>
</evidence>
<dbReference type="PANTHER" id="PTHR23163:SF0">
    <property type="entry name" value="E3 UBIQUITIN-PROTEIN LIGASE BRE1"/>
    <property type="match status" value="1"/>
</dbReference>
<dbReference type="InterPro" id="IPR013083">
    <property type="entry name" value="Znf_RING/FYVE/PHD"/>
</dbReference>
<dbReference type="InterPro" id="IPR013956">
    <property type="entry name" value="E3_ubiquit_lig_Bre1"/>
</dbReference>
<keyword evidence="6 14" id="KW-0479">Metal-binding</keyword>
<evidence type="ECO:0000313" key="18">
    <source>
        <dbReference type="EMBL" id="KAK7582632.1"/>
    </source>
</evidence>
<dbReference type="InterPro" id="IPR017907">
    <property type="entry name" value="Znf_RING_CS"/>
</dbReference>
<dbReference type="Pfam" id="PF26052">
    <property type="entry name" value="BRE1B"/>
    <property type="match status" value="1"/>
</dbReference>
<feature type="coiled-coil region" evidence="15">
    <location>
        <begin position="644"/>
        <end position="727"/>
    </location>
</feature>
<dbReference type="Proteomes" id="UP001367676">
    <property type="component" value="Unassembled WGS sequence"/>
</dbReference>
<feature type="coiled-coil region" evidence="15">
    <location>
        <begin position="1041"/>
        <end position="1075"/>
    </location>
</feature>
<accession>A0AAN9TDZ4</accession>
<dbReference type="InterPro" id="IPR058642">
    <property type="entry name" value="BRE1A/B-like_dom"/>
</dbReference>
<evidence type="ECO:0000256" key="2">
    <source>
        <dbReference type="ARBA" id="ARBA00004123"/>
    </source>
</evidence>
<gene>
    <name evidence="18" type="ORF">V9T40_014077</name>
</gene>
<dbReference type="SMART" id="SM00184">
    <property type="entry name" value="RING"/>
    <property type="match status" value="1"/>
</dbReference>
<feature type="region of interest" description="Disordered" evidence="16">
    <location>
        <begin position="180"/>
        <end position="233"/>
    </location>
</feature>
<evidence type="ECO:0000256" key="13">
    <source>
        <dbReference type="PROSITE-ProRule" id="PRU00175"/>
    </source>
</evidence>
<proteinExistence type="inferred from homology"/>